<dbReference type="Proteomes" id="UP000630353">
    <property type="component" value="Unassembled WGS sequence"/>
</dbReference>
<gene>
    <name evidence="2" type="ORF">GCM10017083_23510</name>
</gene>
<dbReference type="Pfam" id="PF11578">
    <property type="entry name" value="DUF3237"/>
    <property type="match status" value="1"/>
</dbReference>
<comment type="caution">
    <text evidence="2">The sequence shown here is derived from an EMBL/GenBank/DDBJ whole genome shotgun (WGS) entry which is preliminary data.</text>
</comment>
<dbReference type="AlphaFoldDB" id="A0A918XRM9"/>
<dbReference type="InterPro" id="IPR020915">
    <property type="entry name" value="UPF0311"/>
</dbReference>
<evidence type="ECO:0000313" key="3">
    <source>
        <dbReference type="Proteomes" id="UP000630353"/>
    </source>
</evidence>
<keyword evidence="3" id="KW-1185">Reference proteome</keyword>
<organism evidence="2 3">
    <name type="scientific">Thalassobaculum fulvum</name>
    <dbReference type="NCBI Taxonomy" id="1633335"/>
    <lineage>
        <taxon>Bacteria</taxon>
        <taxon>Pseudomonadati</taxon>
        <taxon>Pseudomonadota</taxon>
        <taxon>Alphaproteobacteria</taxon>
        <taxon>Rhodospirillales</taxon>
        <taxon>Thalassobaculaceae</taxon>
        <taxon>Thalassobaculum</taxon>
    </lineage>
</organism>
<name>A0A918XRM9_9PROT</name>
<proteinExistence type="inferred from homology"/>
<comment type="similarity">
    <text evidence="1">Belongs to the UPF0311 family.</text>
</comment>
<dbReference type="RefSeq" id="WP_189989673.1">
    <property type="nucleotide sequence ID" value="NZ_BMZS01000005.1"/>
</dbReference>
<evidence type="ECO:0000256" key="1">
    <source>
        <dbReference type="HAMAP-Rule" id="MF_00775"/>
    </source>
</evidence>
<dbReference type="EMBL" id="BMZS01000005">
    <property type="protein sequence ID" value="GHD50358.1"/>
    <property type="molecule type" value="Genomic_DNA"/>
</dbReference>
<accession>A0A918XRM9</accession>
<reference evidence="2" key="1">
    <citation type="journal article" date="2014" name="Int. J. Syst. Evol. Microbiol.">
        <title>Complete genome sequence of Corynebacterium casei LMG S-19264T (=DSM 44701T), isolated from a smear-ripened cheese.</title>
        <authorList>
            <consortium name="US DOE Joint Genome Institute (JGI-PGF)"/>
            <person name="Walter F."/>
            <person name="Albersmeier A."/>
            <person name="Kalinowski J."/>
            <person name="Ruckert C."/>
        </authorList>
    </citation>
    <scope>NUCLEOTIDE SEQUENCE</scope>
    <source>
        <strain evidence="2">KCTC 42651</strain>
    </source>
</reference>
<sequence length="154" mass="17067">MSEIQTEFVMEMRLSVAMPLTALGNTQYGDRRIARVTDGTFEGPKLRGTVHDGGGDWILNRTDGVTQLDVRLTMQTDDGALIYMTYKGLRHGPADVMAKLAAGEPVDPSLLYFRTAPFFETAADGKYAWMNKAVFVATGRREPSGPIYRVFQVL</sequence>
<reference evidence="2" key="2">
    <citation type="submission" date="2020-09" db="EMBL/GenBank/DDBJ databases">
        <authorList>
            <person name="Sun Q."/>
            <person name="Kim S."/>
        </authorList>
    </citation>
    <scope>NUCLEOTIDE SEQUENCE</scope>
    <source>
        <strain evidence="2">KCTC 42651</strain>
    </source>
</reference>
<dbReference type="Gene3D" id="2.40.160.20">
    <property type="match status" value="1"/>
</dbReference>
<protein>
    <recommendedName>
        <fullName evidence="1">UPF0311 protein GCM10017083_23510</fullName>
    </recommendedName>
</protein>
<dbReference type="PANTHER" id="PTHR37315:SF1">
    <property type="entry name" value="UPF0311 PROTEIN BLR7842"/>
    <property type="match status" value="1"/>
</dbReference>
<dbReference type="HAMAP" id="MF_00775">
    <property type="entry name" value="UPF0311"/>
    <property type="match status" value="1"/>
</dbReference>
<evidence type="ECO:0000313" key="2">
    <source>
        <dbReference type="EMBL" id="GHD50358.1"/>
    </source>
</evidence>
<dbReference type="PANTHER" id="PTHR37315">
    <property type="entry name" value="UPF0311 PROTEIN BLR7842"/>
    <property type="match status" value="1"/>
</dbReference>